<dbReference type="RefSeq" id="WP_163159420.1">
    <property type="nucleotide sequence ID" value="NZ_VKHP01000148.1"/>
</dbReference>
<organism evidence="3 4">
    <name type="scientific">Bradyrhizobium uaiense</name>
    <dbReference type="NCBI Taxonomy" id="2594946"/>
    <lineage>
        <taxon>Bacteria</taxon>
        <taxon>Pseudomonadati</taxon>
        <taxon>Pseudomonadota</taxon>
        <taxon>Alphaproteobacteria</taxon>
        <taxon>Hyphomicrobiales</taxon>
        <taxon>Nitrobacteraceae</taxon>
        <taxon>Bradyrhizobium</taxon>
    </lineage>
</organism>
<name>A0A6P1BQE2_9BRAD</name>
<evidence type="ECO:0000256" key="1">
    <source>
        <dbReference type="SAM" id="MobiDB-lite"/>
    </source>
</evidence>
<feature type="signal peptide" evidence="2">
    <location>
        <begin position="1"/>
        <end position="22"/>
    </location>
</feature>
<evidence type="ECO:0000256" key="2">
    <source>
        <dbReference type="SAM" id="SignalP"/>
    </source>
</evidence>
<feature type="region of interest" description="Disordered" evidence="1">
    <location>
        <begin position="138"/>
        <end position="282"/>
    </location>
</feature>
<feature type="chain" id="PRO_5026827999" evidence="2">
    <location>
        <begin position="23"/>
        <end position="282"/>
    </location>
</feature>
<keyword evidence="4" id="KW-1185">Reference proteome</keyword>
<keyword evidence="2" id="KW-0732">Signal</keyword>
<dbReference type="AlphaFoldDB" id="A0A6P1BQE2"/>
<feature type="compositionally biased region" description="Low complexity" evidence="1">
    <location>
        <begin position="173"/>
        <end position="196"/>
    </location>
</feature>
<dbReference type="Proteomes" id="UP000468531">
    <property type="component" value="Unassembled WGS sequence"/>
</dbReference>
<evidence type="ECO:0000313" key="3">
    <source>
        <dbReference type="EMBL" id="NEU99842.1"/>
    </source>
</evidence>
<feature type="compositionally biased region" description="Low complexity" evidence="1">
    <location>
        <begin position="218"/>
        <end position="262"/>
    </location>
</feature>
<proteinExistence type="predicted"/>
<evidence type="ECO:0000313" key="4">
    <source>
        <dbReference type="Proteomes" id="UP000468531"/>
    </source>
</evidence>
<protein>
    <submittedName>
        <fullName evidence="3">Uncharacterized protein</fullName>
    </submittedName>
</protein>
<reference evidence="3 4" key="1">
    <citation type="journal article" date="2020" name="Arch. Microbiol.">
        <title>Bradyrhizobium uaiense sp. nov., a new highly efficient cowpea symbiont.</title>
        <authorList>
            <person name="Cabral Michel D."/>
            <person name="Azarias Guimaraes A."/>
            <person name="Martins da Costa E."/>
            <person name="Soares de Carvalho T."/>
            <person name="Balsanelli E."/>
            <person name="Willems A."/>
            <person name="Maltempi de Souza E."/>
            <person name="de Souza Moreira F.M."/>
        </authorList>
    </citation>
    <scope>NUCLEOTIDE SEQUENCE [LARGE SCALE GENOMIC DNA]</scope>
    <source>
        <strain evidence="3 4">UFLA 03-164</strain>
    </source>
</reference>
<dbReference type="EMBL" id="VKHP01000148">
    <property type="protein sequence ID" value="NEU99842.1"/>
    <property type="molecule type" value="Genomic_DNA"/>
</dbReference>
<accession>A0A6P1BQE2</accession>
<sequence length="282" mass="28545">MKLFTGSVAAAALALSAASAQAQLATSARIGSPSFVRVSDMGEPYAAMPEVPPPPRYGRVPSLLPPVEVYTVLRENGYLPLGAPQQRGFVYTISVIDQGGDDGRLAIDARDGHIIRFTPAYRLGDNYEEEMSATYGPAGPMPRAIQARVPRPPLPIPHVASRVPVPKRSPLSAKSAQGLAQAPAATAPGAPAAAPATQPPVPAAQAAVPPTAAPQPAPTQAAAPAPAGQAAAASKPPEAQAAAPQAVQQAEVPTVGQAAASPAAPPPAILPTQEMPKVQGLE</sequence>
<gene>
    <name evidence="3" type="ORF">FNJ47_29505</name>
</gene>
<comment type="caution">
    <text evidence="3">The sequence shown here is derived from an EMBL/GenBank/DDBJ whole genome shotgun (WGS) entry which is preliminary data.</text>
</comment>